<dbReference type="InterPro" id="IPR001173">
    <property type="entry name" value="Glyco_trans_2-like"/>
</dbReference>
<dbReference type="Pfam" id="PF00535">
    <property type="entry name" value="Glycos_transf_2"/>
    <property type="match status" value="1"/>
</dbReference>
<accession>A0A1G7ND36</accession>
<keyword evidence="5" id="KW-1133">Transmembrane helix</keyword>
<sequence>MASSAKVGIVTVTYNSELVIEGFMNSLLAQTHKNFVLYVIDNQSQDNTLNKLTQYSNLLNMVVFNNSKNVGVATGNNQGIKRALADGCSHVLLVNNDTEFNDNLIEVLLDYMSDNKCDITVPKMMYHDNPSLLWFAGGHLSAVRAYSSVHEGCDHIDQGQFDTPRRITYAPTCCMLIKADVFSVIGLMDEKYFIYYDDTDFCLRALRKNIQMHYVPTAVLTHKVSSLTGGKHSKFALRYLTRNKVYYIRKNIAFPMSYIFLILFLFKIFFDYLYERDDREIFEIKQRAFIEGFRMG</sequence>
<dbReference type="PANTHER" id="PTHR43179">
    <property type="entry name" value="RHAMNOSYLTRANSFERASE WBBL"/>
    <property type="match status" value="1"/>
</dbReference>
<feature type="transmembrane region" description="Helical" evidence="5">
    <location>
        <begin position="252"/>
        <end position="270"/>
    </location>
</feature>
<evidence type="ECO:0000256" key="4">
    <source>
        <dbReference type="ARBA" id="ARBA00022679"/>
    </source>
</evidence>
<dbReference type="SUPFAM" id="SSF53448">
    <property type="entry name" value="Nucleotide-diphospho-sugar transferases"/>
    <property type="match status" value="1"/>
</dbReference>
<keyword evidence="4" id="KW-0808">Transferase</keyword>
<keyword evidence="8" id="KW-1185">Reference proteome</keyword>
<keyword evidence="5" id="KW-0812">Transmembrane</keyword>
<dbReference type="EMBL" id="FNBU01000023">
    <property type="protein sequence ID" value="SDF71817.1"/>
    <property type="molecule type" value="Genomic_DNA"/>
</dbReference>
<dbReference type="GO" id="GO:0016757">
    <property type="term" value="F:glycosyltransferase activity"/>
    <property type="evidence" value="ECO:0007669"/>
    <property type="project" value="UniProtKB-KW"/>
</dbReference>
<feature type="domain" description="Glycosyltransferase 2-like" evidence="6">
    <location>
        <begin position="9"/>
        <end position="180"/>
    </location>
</feature>
<dbReference type="STRING" id="1123285.SAMN05660235_02520"/>
<protein>
    <recommendedName>
        <fullName evidence="6">Glycosyltransferase 2-like domain-containing protein</fullName>
    </recommendedName>
</protein>
<gene>
    <name evidence="7" type="ORF">SAMN05660235_02520</name>
</gene>
<comment type="pathway">
    <text evidence="1">Cell wall biogenesis; cell wall polysaccharide biosynthesis.</text>
</comment>
<evidence type="ECO:0000313" key="7">
    <source>
        <dbReference type="EMBL" id="SDF71817.1"/>
    </source>
</evidence>
<dbReference type="PANTHER" id="PTHR43179:SF12">
    <property type="entry name" value="GALACTOFURANOSYLTRANSFERASE GLFT2"/>
    <property type="match status" value="1"/>
</dbReference>
<dbReference type="Gene3D" id="3.90.550.10">
    <property type="entry name" value="Spore Coat Polysaccharide Biosynthesis Protein SpsA, Chain A"/>
    <property type="match status" value="1"/>
</dbReference>
<evidence type="ECO:0000256" key="5">
    <source>
        <dbReference type="SAM" id="Phobius"/>
    </source>
</evidence>
<dbReference type="Proteomes" id="UP000243333">
    <property type="component" value="Unassembled WGS sequence"/>
</dbReference>
<dbReference type="RefSeq" id="WP_171904676.1">
    <property type="nucleotide sequence ID" value="NZ_FNBU01000023.1"/>
</dbReference>
<name>A0A1G7ND36_9FIRM</name>
<evidence type="ECO:0000256" key="2">
    <source>
        <dbReference type="ARBA" id="ARBA00006739"/>
    </source>
</evidence>
<organism evidence="7 8">
    <name type="scientific">Sporolituus thermophilus DSM 23256</name>
    <dbReference type="NCBI Taxonomy" id="1123285"/>
    <lineage>
        <taxon>Bacteria</taxon>
        <taxon>Bacillati</taxon>
        <taxon>Bacillota</taxon>
        <taxon>Negativicutes</taxon>
        <taxon>Selenomonadales</taxon>
        <taxon>Sporomusaceae</taxon>
        <taxon>Sporolituus</taxon>
    </lineage>
</organism>
<dbReference type="InterPro" id="IPR029044">
    <property type="entry name" value="Nucleotide-diphossugar_trans"/>
</dbReference>
<comment type="similarity">
    <text evidence="2">Belongs to the glycosyltransferase 2 family.</text>
</comment>
<proteinExistence type="inferred from homology"/>
<reference evidence="8" key="1">
    <citation type="submission" date="2016-10" db="EMBL/GenBank/DDBJ databases">
        <authorList>
            <person name="Varghese N."/>
            <person name="Submissions S."/>
        </authorList>
    </citation>
    <scope>NUCLEOTIDE SEQUENCE [LARGE SCALE GENOMIC DNA]</scope>
    <source>
        <strain evidence="8">DSM 23256</strain>
    </source>
</reference>
<evidence type="ECO:0000256" key="3">
    <source>
        <dbReference type="ARBA" id="ARBA00022676"/>
    </source>
</evidence>
<keyword evidence="3" id="KW-0328">Glycosyltransferase</keyword>
<evidence type="ECO:0000313" key="8">
    <source>
        <dbReference type="Proteomes" id="UP000243333"/>
    </source>
</evidence>
<keyword evidence="5" id="KW-0472">Membrane</keyword>
<evidence type="ECO:0000256" key="1">
    <source>
        <dbReference type="ARBA" id="ARBA00004776"/>
    </source>
</evidence>
<dbReference type="CDD" id="cd04186">
    <property type="entry name" value="GT_2_like_c"/>
    <property type="match status" value="1"/>
</dbReference>
<evidence type="ECO:0000259" key="6">
    <source>
        <dbReference type="Pfam" id="PF00535"/>
    </source>
</evidence>
<dbReference type="AlphaFoldDB" id="A0A1G7ND36"/>